<sequence length="67" mass="7627">MSPKAPLYELSGASRLWHLGERVVTRGTPLRFVGPFCRSWRFFAARGASLPLVAPLCRPWRPGRYNL</sequence>
<name>I4DSE3_PAPPL</name>
<reference evidence="1" key="1">
    <citation type="journal article" date="2012" name="BMC Biol.">
        <title>Comprehensive microarray-based analysis for stage-specific larval camouflage pattern-associated genes in the swallowtail butterfly, Papilio xuthus.</title>
        <authorList>
            <person name="Futahashi R."/>
            <person name="Shirataki H."/>
            <person name="Narita T."/>
            <person name="Mita K."/>
            <person name="Fujiwara H."/>
        </authorList>
    </citation>
    <scope>NUCLEOTIDE SEQUENCE</scope>
    <source>
        <tissue evidence="1">Epidermis</tissue>
    </source>
</reference>
<dbReference type="AlphaFoldDB" id="I4DSE3"/>
<accession>I4DSE3</accession>
<organism evidence="1">
    <name type="scientific">Papilio polytes</name>
    <name type="common">Common mormon</name>
    <name type="synonym">Swallowtail butterfly</name>
    <dbReference type="NCBI Taxonomy" id="76194"/>
    <lineage>
        <taxon>Eukaryota</taxon>
        <taxon>Metazoa</taxon>
        <taxon>Ecdysozoa</taxon>
        <taxon>Arthropoda</taxon>
        <taxon>Hexapoda</taxon>
        <taxon>Insecta</taxon>
        <taxon>Pterygota</taxon>
        <taxon>Neoptera</taxon>
        <taxon>Endopterygota</taxon>
        <taxon>Lepidoptera</taxon>
        <taxon>Glossata</taxon>
        <taxon>Ditrysia</taxon>
        <taxon>Papilionoidea</taxon>
        <taxon>Papilionidae</taxon>
        <taxon>Papilioninae</taxon>
        <taxon>Papilio</taxon>
    </lineage>
</organism>
<protein>
    <submittedName>
        <fullName evidence="1">Uncharacterized protein</fullName>
    </submittedName>
</protein>
<proteinExistence type="evidence at transcript level"/>
<evidence type="ECO:0000313" key="1">
    <source>
        <dbReference type="EMBL" id="BAM20833.1"/>
    </source>
</evidence>
<dbReference type="EMBL" id="AK405654">
    <property type="protein sequence ID" value="BAM20833.1"/>
    <property type="molecule type" value="mRNA"/>
</dbReference>